<dbReference type="Gene3D" id="3.40.50.1820">
    <property type="entry name" value="alpha/beta hydrolase"/>
    <property type="match status" value="1"/>
</dbReference>
<dbReference type="GO" id="GO:0009190">
    <property type="term" value="P:cyclic nucleotide biosynthetic process"/>
    <property type="evidence" value="ECO:0007669"/>
    <property type="project" value="InterPro"/>
</dbReference>
<dbReference type="Gene3D" id="3.30.70.1230">
    <property type="entry name" value="Nucleotide cyclase"/>
    <property type="match status" value="1"/>
</dbReference>
<reference evidence="3" key="1">
    <citation type="submission" date="2018-05" db="EMBL/GenBank/DDBJ databases">
        <authorList>
            <person name="Deangelis K."/>
            <person name="Huntemann M."/>
            <person name="Clum A."/>
            <person name="Pillay M."/>
            <person name="Palaniappan K."/>
            <person name="Varghese N."/>
            <person name="Mikhailova N."/>
            <person name="Stamatis D."/>
            <person name="Reddy T."/>
            <person name="Daum C."/>
            <person name="Shapiro N."/>
            <person name="Ivanova N."/>
            <person name="Kyrpides N."/>
            <person name="Woyke T."/>
        </authorList>
    </citation>
    <scope>NUCLEOTIDE SEQUENCE [LARGE SCALE GENOMIC DNA]</scope>
    <source>
        <strain evidence="3">GAS496</strain>
    </source>
</reference>
<dbReference type="PANTHER" id="PTHR43433:SF8">
    <property type="entry name" value="BIFUNCTIONAL LIPASE_ADENYLATE CYCLASE LIPJ"/>
    <property type="match status" value="1"/>
</dbReference>
<dbReference type="InterPro" id="IPR050471">
    <property type="entry name" value="AB_hydrolase"/>
</dbReference>
<dbReference type="RefSeq" id="WP_110314350.1">
    <property type="nucleotide sequence ID" value="NZ_QJJU01000001.1"/>
</dbReference>
<dbReference type="InterPro" id="IPR029787">
    <property type="entry name" value="Nucleotide_cyclase"/>
</dbReference>
<dbReference type="GO" id="GO:0004016">
    <property type="term" value="F:adenylate cyclase activity"/>
    <property type="evidence" value="ECO:0007669"/>
    <property type="project" value="UniProtKB-ARBA"/>
</dbReference>
<gene>
    <name evidence="2" type="ORF">C8E89_101368</name>
</gene>
<feature type="domain" description="Guanylate cyclase" evidence="1">
    <location>
        <begin position="290"/>
        <end position="397"/>
    </location>
</feature>
<dbReference type="SUPFAM" id="SSF53474">
    <property type="entry name" value="alpha/beta-Hydrolases"/>
    <property type="match status" value="1"/>
</dbReference>
<reference evidence="2 3" key="2">
    <citation type="submission" date="2018-06" db="EMBL/GenBank/DDBJ databases">
        <title>Sequencing of bacterial isolates from soil warming experiment in Harvard Forest, Massachusetts, USA.</title>
        <authorList>
            <person name="Deangelis K.PhD."/>
        </authorList>
    </citation>
    <scope>NUCLEOTIDE SEQUENCE [LARGE SCALE GENOMIC DNA]</scope>
    <source>
        <strain evidence="2 3">GAS496</strain>
    </source>
</reference>
<protein>
    <submittedName>
        <fullName evidence="2">Class 3 adenylate cyclase</fullName>
    </submittedName>
</protein>
<proteinExistence type="predicted"/>
<dbReference type="InterPro" id="IPR029058">
    <property type="entry name" value="AB_hydrolase_fold"/>
</dbReference>
<dbReference type="InterPro" id="IPR001054">
    <property type="entry name" value="A/G_cyclase"/>
</dbReference>
<dbReference type="Proteomes" id="UP000247781">
    <property type="component" value="Unassembled WGS sequence"/>
</dbReference>
<dbReference type="PROSITE" id="PS50125">
    <property type="entry name" value="GUANYLATE_CYCLASE_2"/>
    <property type="match status" value="1"/>
</dbReference>
<dbReference type="GO" id="GO:0035556">
    <property type="term" value="P:intracellular signal transduction"/>
    <property type="evidence" value="ECO:0007669"/>
    <property type="project" value="InterPro"/>
</dbReference>
<organism evidence="2 3">
    <name type="scientific">Mycolicibacterium moriokaense</name>
    <dbReference type="NCBI Taxonomy" id="39691"/>
    <lineage>
        <taxon>Bacteria</taxon>
        <taxon>Bacillati</taxon>
        <taxon>Actinomycetota</taxon>
        <taxon>Actinomycetes</taxon>
        <taxon>Mycobacteriales</taxon>
        <taxon>Mycobacteriaceae</taxon>
        <taxon>Mycolicibacterium</taxon>
    </lineage>
</organism>
<evidence type="ECO:0000313" key="2">
    <source>
        <dbReference type="EMBL" id="PXX13216.1"/>
    </source>
</evidence>
<dbReference type="EMBL" id="QJJU01000001">
    <property type="protein sequence ID" value="PXX13216.1"/>
    <property type="molecule type" value="Genomic_DNA"/>
</dbReference>
<evidence type="ECO:0000259" key="1">
    <source>
        <dbReference type="PROSITE" id="PS50125"/>
    </source>
</evidence>
<dbReference type="Pfam" id="PF00561">
    <property type="entry name" value="Abhydrolase_1"/>
    <property type="match status" value="1"/>
</dbReference>
<accession>A0A318HS36</accession>
<dbReference type="Pfam" id="PF00211">
    <property type="entry name" value="Guanylate_cyc"/>
    <property type="match status" value="1"/>
</dbReference>
<dbReference type="PANTHER" id="PTHR43433">
    <property type="entry name" value="HYDROLASE, ALPHA/BETA FOLD FAMILY PROTEIN"/>
    <property type="match status" value="1"/>
</dbReference>
<name>A0A318HS36_9MYCO</name>
<comment type="caution">
    <text evidence="2">The sequence shown here is derived from an EMBL/GenBank/DDBJ whole genome shotgun (WGS) entry which is preliminary data.</text>
</comment>
<evidence type="ECO:0000313" key="3">
    <source>
        <dbReference type="Proteomes" id="UP000247781"/>
    </source>
</evidence>
<dbReference type="PRINTS" id="PR00111">
    <property type="entry name" value="ABHYDROLASE"/>
</dbReference>
<dbReference type="AlphaFoldDB" id="A0A318HS36"/>
<dbReference type="SUPFAM" id="SSF55073">
    <property type="entry name" value="Nucleotide cyclase"/>
    <property type="match status" value="1"/>
</dbReference>
<dbReference type="InterPro" id="IPR000073">
    <property type="entry name" value="AB_hydrolase_1"/>
</dbReference>
<dbReference type="CDD" id="cd07302">
    <property type="entry name" value="CHD"/>
    <property type="match status" value="1"/>
</dbReference>
<sequence>MAHAPETHYAKGPGGDIAYQVVGDGPMDLVVVPGWISHVDLLGVDPGWSKFIAEFTSFARVIQYDKLGTGASDPIVEVPTLESRADELHAVLDAAGSERPALFGLSQGGPISVMFAATYPERVRALIICGSFASGSLEDDGSPGRAKWIEALTRVRASIDHWGEGYTADWAAPSLSHNLRFREAVGMLERASMSPKMALLTWQAHLRQMNVRDILSSVHIPTLVLHRKDEAIPIEFAHEFADNIPSARLVVLEGVDHLPSVGDITSITGEVEEFLTGQRHEPPADRVLATVLFTDIVDSTRRAVELGDRRWRELLEQHDQITCAEVARFQGRVVKHTGDGFLATFDGPTRAVRCAAVLAERMPQLGIDVRSGLHTGECELRGDDIGGIAVHIGARVAALAGAGEVLVSNTVKDLVNGSGITFRDRGTHTLKGLPGEWQLFSPSGQQDDPVESLLAASREI</sequence>
<dbReference type="OrthoDB" id="27092at2"/>
<keyword evidence="3" id="KW-1185">Reference proteome</keyword>